<dbReference type="EMBL" id="LR796812">
    <property type="protein sequence ID" value="CAB4167502.1"/>
    <property type="molecule type" value="Genomic_DNA"/>
</dbReference>
<evidence type="ECO:0000313" key="3">
    <source>
        <dbReference type="EMBL" id="CAB4196225.1"/>
    </source>
</evidence>
<dbReference type="EMBL" id="LR797513">
    <property type="protein sequence ID" value="CAB4222308.1"/>
    <property type="molecule type" value="Genomic_DNA"/>
</dbReference>
<evidence type="ECO:0000256" key="1">
    <source>
        <dbReference type="SAM" id="MobiDB-lite"/>
    </source>
</evidence>
<name>A0A6J5RVC9_9CAUD</name>
<reference evidence="3" key="1">
    <citation type="submission" date="2020-05" db="EMBL/GenBank/DDBJ databases">
        <authorList>
            <person name="Chiriac C."/>
            <person name="Salcher M."/>
            <person name="Ghai R."/>
            <person name="Kavagutti S V."/>
        </authorList>
    </citation>
    <scope>NUCLEOTIDE SEQUENCE</scope>
</reference>
<accession>A0A6J5RVC9</accession>
<evidence type="ECO:0000313" key="2">
    <source>
        <dbReference type="EMBL" id="CAB4167502.1"/>
    </source>
</evidence>
<evidence type="ECO:0000313" key="4">
    <source>
        <dbReference type="EMBL" id="CAB4222308.1"/>
    </source>
</evidence>
<protein>
    <submittedName>
        <fullName evidence="3">Uncharacterized protein</fullName>
    </submittedName>
</protein>
<organism evidence="3">
    <name type="scientific">uncultured Caudovirales phage</name>
    <dbReference type="NCBI Taxonomy" id="2100421"/>
    <lineage>
        <taxon>Viruses</taxon>
        <taxon>Duplodnaviria</taxon>
        <taxon>Heunggongvirae</taxon>
        <taxon>Uroviricota</taxon>
        <taxon>Caudoviricetes</taxon>
        <taxon>Peduoviridae</taxon>
        <taxon>Maltschvirus</taxon>
        <taxon>Maltschvirus maltsch</taxon>
    </lineage>
</organism>
<gene>
    <name evidence="3" type="ORF">UFOVP1293_87</name>
    <name evidence="4" type="ORF">UFOVP1644_10</name>
    <name evidence="2" type="ORF">UFOVP860_24</name>
</gene>
<proteinExistence type="predicted"/>
<feature type="region of interest" description="Disordered" evidence="1">
    <location>
        <begin position="232"/>
        <end position="275"/>
    </location>
</feature>
<dbReference type="EMBL" id="LR797244">
    <property type="protein sequence ID" value="CAB4196225.1"/>
    <property type="molecule type" value="Genomic_DNA"/>
</dbReference>
<sequence>MPASLKQVLADPFAFGDHPDVQWRVPEKLPPTQDLALGINILEAQLQRVDRKHAAFCLSKILVGFNERKTGDEAKLLLEVWLEANGDLPNDLWSAGVLELLQTHKFGMPKPVHLREAVAARLTERTTKLTRARAMLAKAGQAEKPQEFVKDRQDVRDRTLRDSLLRIGKTDRAAAYERSIAVREGREPEDWARAAVVHRPSAPVEQPVYRAIAPRPDSAAALKRSLARQHRAQGRTAYAEQLERDADALSPQGPTDEPPHHVAAIGTDGFDAIPE</sequence>